<keyword evidence="1" id="KW-1133">Transmembrane helix</keyword>
<keyword evidence="1" id="KW-0812">Transmembrane</keyword>
<feature type="transmembrane region" description="Helical" evidence="1">
    <location>
        <begin position="187"/>
        <end position="207"/>
    </location>
</feature>
<feature type="transmembrane region" description="Helical" evidence="1">
    <location>
        <begin position="52"/>
        <end position="72"/>
    </location>
</feature>
<dbReference type="RefSeq" id="WP_115251038.1">
    <property type="nucleotide sequence ID" value="NZ_UHFF01000002.1"/>
</dbReference>
<gene>
    <name evidence="2" type="ORF">NCTC12092_01180</name>
</gene>
<proteinExistence type="predicted"/>
<protein>
    <submittedName>
        <fullName evidence="2">Membrane protein</fullName>
    </submittedName>
</protein>
<sequence>MVMLMRTLLFPVDNGMDNNLIGDGLSAEYDLWTGKVTWRHPSDDKIRTQQKVAFVLNLIAGSLSPLAIFLFVIVVRRLGVFNSDTNSMIFKWAPLIVGFILFISFELLMLALRSRYTILEEEPDLDRQLYYYRTMYDNTIHDNSGVFNNLSVPYVGLYITFFLIFLAIPIAYYAYFHPRSFGDYLAALSVTSLLISLIPQFLWNLIIKHIIYIKLIRKTKERILESER</sequence>
<organism evidence="2 3">
    <name type="scientific">Streptococcus equi subsp. equi</name>
    <dbReference type="NCBI Taxonomy" id="148942"/>
    <lineage>
        <taxon>Bacteria</taxon>
        <taxon>Bacillati</taxon>
        <taxon>Bacillota</taxon>
        <taxon>Bacilli</taxon>
        <taxon>Lactobacillales</taxon>
        <taxon>Streptococcaceae</taxon>
        <taxon>Streptococcus</taxon>
    </lineage>
</organism>
<evidence type="ECO:0000313" key="3">
    <source>
        <dbReference type="Proteomes" id="UP000254461"/>
    </source>
</evidence>
<dbReference type="Proteomes" id="UP000254461">
    <property type="component" value="Unassembled WGS sequence"/>
</dbReference>
<reference evidence="2 3" key="1">
    <citation type="submission" date="2018-06" db="EMBL/GenBank/DDBJ databases">
        <authorList>
            <consortium name="Pathogen Informatics"/>
            <person name="Doyle S."/>
        </authorList>
    </citation>
    <scope>NUCLEOTIDE SEQUENCE [LARGE SCALE GENOMIC DNA]</scope>
    <source>
        <strain evidence="2 3">NCTC12092</strain>
    </source>
</reference>
<evidence type="ECO:0000313" key="2">
    <source>
        <dbReference type="EMBL" id="SUN46761.1"/>
    </source>
</evidence>
<dbReference type="AlphaFoldDB" id="A0A380JSC3"/>
<accession>A0A380JSC3</accession>
<name>A0A380JSC3_9STRE</name>
<keyword evidence="1" id="KW-0472">Membrane</keyword>
<dbReference type="EMBL" id="UHFF01000002">
    <property type="protein sequence ID" value="SUN46761.1"/>
    <property type="molecule type" value="Genomic_DNA"/>
</dbReference>
<feature type="transmembrane region" description="Helical" evidence="1">
    <location>
        <begin position="155"/>
        <end position="175"/>
    </location>
</feature>
<feature type="transmembrane region" description="Helical" evidence="1">
    <location>
        <begin position="92"/>
        <end position="112"/>
    </location>
</feature>
<evidence type="ECO:0000256" key="1">
    <source>
        <dbReference type="SAM" id="Phobius"/>
    </source>
</evidence>